<comment type="similarity">
    <text evidence="1">Belongs to the WD repeat ATG16 family.</text>
</comment>
<gene>
    <name evidence="7" type="ORF">LSH36_1549g00018</name>
</gene>
<dbReference type="CDD" id="cd00200">
    <property type="entry name" value="WD40"/>
    <property type="match status" value="1"/>
</dbReference>
<evidence type="ECO:0000256" key="1">
    <source>
        <dbReference type="ARBA" id="ARBA00009271"/>
    </source>
</evidence>
<keyword evidence="5" id="KW-0175">Coiled coil</keyword>
<keyword evidence="3" id="KW-0677">Repeat</keyword>
<dbReference type="GO" id="GO:0034045">
    <property type="term" value="C:phagophore assembly site membrane"/>
    <property type="evidence" value="ECO:0007669"/>
    <property type="project" value="TreeGrafter"/>
</dbReference>
<dbReference type="AlphaFoldDB" id="A0AAD9ISM9"/>
<evidence type="ECO:0000313" key="8">
    <source>
        <dbReference type="Proteomes" id="UP001208570"/>
    </source>
</evidence>
<feature type="coiled-coil region" evidence="5">
    <location>
        <begin position="26"/>
        <end position="209"/>
    </location>
</feature>
<dbReference type="PROSITE" id="PS00678">
    <property type="entry name" value="WD_REPEATS_1"/>
    <property type="match status" value="2"/>
</dbReference>
<dbReference type="SMART" id="SM00320">
    <property type="entry name" value="WD40"/>
    <property type="match status" value="7"/>
</dbReference>
<comment type="caution">
    <text evidence="7">The sequence shown here is derived from an EMBL/GenBank/DDBJ whole genome shotgun (WGS) entry which is preliminary data.</text>
</comment>
<dbReference type="PANTHER" id="PTHR19878">
    <property type="entry name" value="AUTOPHAGY PROTEIN 16-LIKE"/>
    <property type="match status" value="1"/>
</dbReference>
<name>A0AAD9ISM9_9ANNE</name>
<evidence type="ECO:0000256" key="3">
    <source>
        <dbReference type="ARBA" id="ARBA00022737"/>
    </source>
</evidence>
<dbReference type="PROSITE" id="PS50294">
    <property type="entry name" value="WD_REPEATS_REGION"/>
    <property type="match status" value="3"/>
</dbReference>
<feature type="repeat" description="WD" evidence="4">
    <location>
        <begin position="337"/>
        <end position="378"/>
    </location>
</feature>
<protein>
    <recommendedName>
        <fullName evidence="6">Autophagy-related protein 16 domain-containing protein</fullName>
    </recommendedName>
</protein>
<dbReference type="SUPFAM" id="SSF50978">
    <property type="entry name" value="WD40 repeat-like"/>
    <property type="match status" value="1"/>
</dbReference>
<dbReference type="InterPro" id="IPR045160">
    <property type="entry name" value="ATG16"/>
</dbReference>
<feature type="repeat" description="WD" evidence="4">
    <location>
        <begin position="295"/>
        <end position="336"/>
    </location>
</feature>
<sequence>MPCALVSQDFSDVYILFTDNKLYESIAAYKSQNVHLTVEVEKLKEENLELRIKAEAGSGGSSGGGSGTTGEKTHALEQKVLKLMDELTELHRNKGENAQQVIDLKNTLQEKEKELLTKSNRISELESLLESARAANVELEKNVAELETTNQLLTDEQQALQLAYIGLEEKFRKMQEDNNELVSRWMEWKAKIADQLNEENEKFRHAKQQKVLKDLEDAVKDTVKIEERGADFVTPVLNFCVTVPTRALQKLEAHEAEVNCIKWSPSGKRFATGGSDRKLKLWEVSQGKCESRGILIGSNAAVMSVEFDYGETLILAASNDFASRVWTVSDQRLRHTLTGHSGKVLAAKFLGEPQKVVSGSHDRTLKIWDLRNKACIKTIFTGSKCNDLVVVDMNNLISGHFDKKVRFIDTRCDGNFKEISFPDRVASLDLSCDRNTLLSCCRDDSVVLVDLRMNQVSSTLSADGFHVGSDWTRAVFSPDGEYIVAGSSDGSLFIWNVAKNSVEKVLKEHNHGVMACSWSPMGSSILSCDKHKTVILWSDF</sequence>
<organism evidence="7 8">
    <name type="scientific">Paralvinella palmiformis</name>
    <dbReference type="NCBI Taxonomy" id="53620"/>
    <lineage>
        <taxon>Eukaryota</taxon>
        <taxon>Metazoa</taxon>
        <taxon>Spiralia</taxon>
        <taxon>Lophotrochozoa</taxon>
        <taxon>Annelida</taxon>
        <taxon>Polychaeta</taxon>
        <taxon>Sedentaria</taxon>
        <taxon>Canalipalpata</taxon>
        <taxon>Terebellida</taxon>
        <taxon>Terebelliformia</taxon>
        <taxon>Alvinellidae</taxon>
        <taxon>Paralvinella</taxon>
    </lineage>
</organism>
<reference evidence="7" key="1">
    <citation type="journal article" date="2023" name="Mol. Biol. Evol.">
        <title>Third-Generation Sequencing Reveals the Adaptive Role of the Epigenome in Three Deep-Sea Polychaetes.</title>
        <authorList>
            <person name="Perez M."/>
            <person name="Aroh O."/>
            <person name="Sun Y."/>
            <person name="Lan Y."/>
            <person name="Juniper S.K."/>
            <person name="Young C.R."/>
            <person name="Angers B."/>
            <person name="Qian P.Y."/>
        </authorList>
    </citation>
    <scope>NUCLEOTIDE SEQUENCE</scope>
    <source>
        <strain evidence="7">P08H-3</strain>
    </source>
</reference>
<dbReference type="GO" id="GO:0034274">
    <property type="term" value="C:Atg12-Atg5-Atg16 complex"/>
    <property type="evidence" value="ECO:0007669"/>
    <property type="project" value="TreeGrafter"/>
</dbReference>
<dbReference type="PANTHER" id="PTHR19878:SF8">
    <property type="entry name" value="AUTOPHAGY-RELATED 16, ISOFORM F"/>
    <property type="match status" value="1"/>
</dbReference>
<dbReference type="InterPro" id="IPR036322">
    <property type="entry name" value="WD40_repeat_dom_sf"/>
</dbReference>
<dbReference type="FunFam" id="2.130.10.10:FF:001153">
    <property type="entry name" value="Protein will die slowly-like protein"/>
    <property type="match status" value="1"/>
</dbReference>
<evidence type="ECO:0000256" key="4">
    <source>
        <dbReference type="PROSITE-ProRule" id="PRU00221"/>
    </source>
</evidence>
<proteinExistence type="inferred from homology"/>
<dbReference type="PROSITE" id="PS50082">
    <property type="entry name" value="WD_REPEATS_2"/>
    <property type="match status" value="5"/>
</dbReference>
<keyword evidence="8" id="KW-1185">Reference proteome</keyword>
<dbReference type="Proteomes" id="UP001208570">
    <property type="component" value="Unassembled WGS sequence"/>
</dbReference>
<dbReference type="InterPro" id="IPR019775">
    <property type="entry name" value="WD40_repeat_CS"/>
</dbReference>
<dbReference type="InterPro" id="IPR013923">
    <property type="entry name" value="Autophagy-rel_prot_16_dom"/>
</dbReference>
<evidence type="ECO:0000256" key="5">
    <source>
        <dbReference type="SAM" id="Coils"/>
    </source>
</evidence>
<dbReference type="GO" id="GO:0000045">
    <property type="term" value="P:autophagosome assembly"/>
    <property type="evidence" value="ECO:0007669"/>
    <property type="project" value="InterPro"/>
</dbReference>
<dbReference type="Gene3D" id="2.130.10.10">
    <property type="entry name" value="YVTN repeat-like/Quinoprotein amine dehydrogenase"/>
    <property type="match status" value="3"/>
</dbReference>
<dbReference type="GO" id="GO:0000421">
    <property type="term" value="C:autophagosome membrane"/>
    <property type="evidence" value="ECO:0007669"/>
    <property type="project" value="TreeGrafter"/>
</dbReference>
<evidence type="ECO:0000259" key="6">
    <source>
        <dbReference type="Pfam" id="PF08614"/>
    </source>
</evidence>
<dbReference type="EMBL" id="JAODUP010001548">
    <property type="protein sequence ID" value="KAK2139939.1"/>
    <property type="molecule type" value="Genomic_DNA"/>
</dbReference>
<dbReference type="InterPro" id="IPR015943">
    <property type="entry name" value="WD40/YVTN_repeat-like_dom_sf"/>
</dbReference>
<dbReference type="PRINTS" id="PR00320">
    <property type="entry name" value="GPROTEINBRPT"/>
</dbReference>
<dbReference type="Pfam" id="PF08614">
    <property type="entry name" value="ATG16"/>
    <property type="match status" value="1"/>
</dbReference>
<feature type="repeat" description="WD" evidence="4">
    <location>
        <begin position="476"/>
        <end position="505"/>
    </location>
</feature>
<dbReference type="InterPro" id="IPR020472">
    <property type="entry name" value="WD40_PAC1"/>
</dbReference>
<dbReference type="Gene3D" id="1.20.5.170">
    <property type="match status" value="1"/>
</dbReference>
<keyword evidence="2 4" id="KW-0853">WD repeat</keyword>
<feature type="repeat" description="WD" evidence="4">
    <location>
        <begin position="251"/>
        <end position="292"/>
    </location>
</feature>
<evidence type="ECO:0000256" key="2">
    <source>
        <dbReference type="ARBA" id="ARBA00022574"/>
    </source>
</evidence>
<feature type="domain" description="Autophagy-related protein 16" evidence="6">
    <location>
        <begin position="21"/>
        <end position="197"/>
    </location>
</feature>
<dbReference type="CDD" id="cd22887">
    <property type="entry name" value="Atg16_CCD"/>
    <property type="match status" value="1"/>
</dbReference>
<evidence type="ECO:0000313" key="7">
    <source>
        <dbReference type="EMBL" id="KAK2139939.1"/>
    </source>
</evidence>
<dbReference type="InterPro" id="IPR001680">
    <property type="entry name" value="WD40_rpt"/>
</dbReference>
<feature type="repeat" description="WD" evidence="4">
    <location>
        <begin position="506"/>
        <end position="540"/>
    </location>
</feature>
<dbReference type="GO" id="GO:0043495">
    <property type="term" value="F:protein-membrane adaptor activity"/>
    <property type="evidence" value="ECO:0007669"/>
    <property type="project" value="TreeGrafter"/>
</dbReference>
<dbReference type="Pfam" id="PF00400">
    <property type="entry name" value="WD40"/>
    <property type="match status" value="4"/>
</dbReference>
<accession>A0AAD9ISM9</accession>